<dbReference type="AlphaFoldDB" id="A0A811RG94"/>
<keyword evidence="3" id="KW-1185">Reference proteome</keyword>
<reference evidence="2" key="1">
    <citation type="submission" date="2020-10" db="EMBL/GenBank/DDBJ databases">
        <authorList>
            <person name="Han B."/>
            <person name="Lu T."/>
            <person name="Zhao Q."/>
            <person name="Huang X."/>
            <person name="Zhao Y."/>
        </authorList>
    </citation>
    <scope>NUCLEOTIDE SEQUENCE</scope>
</reference>
<organism evidence="2 3">
    <name type="scientific">Miscanthus lutarioriparius</name>
    <dbReference type="NCBI Taxonomy" id="422564"/>
    <lineage>
        <taxon>Eukaryota</taxon>
        <taxon>Viridiplantae</taxon>
        <taxon>Streptophyta</taxon>
        <taxon>Embryophyta</taxon>
        <taxon>Tracheophyta</taxon>
        <taxon>Spermatophyta</taxon>
        <taxon>Magnoliopsida</taxon>
        <taxon>Liliopsida</taxon>
        <taxon>Poales</taxon>
        <taxon>Poaceae</taxon>
        <taxon>PACMAD clade</taxon>
        <taxon>Panicoideae</taxon>
        <taxon>Andropogonodae</taxon>
        <taxon>Andropogoneae</taxon>
        <taxon>Saccharinae</taxon>
        <taxon>Miscanthus</taxon>
    </lineage>
</organism>
<dbReference type="EMBL" id="CAJGYO010000014">
    <property type="protein sequence ID" value="CAD6268917.1"/>
    <property type="molecule type" value="Genomic_DNA"/>
</dbReference>
<evidence type="ECO:0000313" key="3">
    <source>
        <dbReference type="Proteomes" id="UP000604825"/>
    </source>
</evidence>
<evidence type="ECO:0000256" key="1">
    <source>
        <dbReference type="SAM" id="MobiDB-lite"/>
    </source>
</evidence>
<name>A0A811RG94_9POAL</name>
<evidence type="ECO:0000313" key="2">
    <source>
        <dbReference type="EMBL" id="CAD6268917.1"/>
    </source>
</evidence>
<accession>A0A811RG94</accession>
<protein>
    <submittedName>
        <fullName evidence="2">Uncharacterized protein</fullName>
    </submittedName>
</protein>
<feature type="region of interest" description="Disordered" evidence="1">
    <location>
        <begin position="90"/>
        <end position="112"/>
    </location>
</feature>
<dbReference type="Proteomes" id="UP000604825">
    <property type="component" value="Unassembled WGS sequence"/>
</dbReference>
<gene>
    <name evidence="2" type="ORF">NCGR_LOCUS52222</name>
</gene>
<sequence>MGRRRVGAEAEALKQETAALLDGCGLGGCVRPRRGRRLVVVAPAAATVAVGVVVGGGGGGAGGGEDPVQRLVELLLLCLPLARQIQHGAESGRGCGRPAASGPELTASAQTVSGPELGVVRKKMLDTAKSTVVG</sequence>
<proteinExistence type="predicted"/>
<comment type="caution">
    <text evidence="2">The sequence shown here is derived from an EMBL/GenBank/DDBJ whole genome shotgun (WGS) entry which is preliminary data.</text>
</comment>